<evidence type="ECO:0000313" key="3">
    <source>
        <dbReference type="Proteomes" id="UP000321204"/>
    </source>
</evidence>
<dbReference type="OrthoDB" id="5918473at2"/>
<dbReference type="KEGG" id="fgg:FSB75_17075"/>
<name>A0A5B8ULG0_9BACT</name>
<evidence type="ECO:0000313" key="2">
    <source>
        <dbReference type="EMBL" id="QEC57541.1"/>
    </source>
</evidence>
<reference evidence="2 3" key="1">
    <citation type="journal article" date="2015" name="Int. J. Syst. Evol. Microbiol.">
        <title>Flavisolibacter ginsenosidimutans sp. nov., with ginsenoside-converting activity isolated from soil used for cultivating ginseng.</title>
        <authorList>
            <person name="Zhao Y."/>
            <person name="Liu Q."/>
            <person name="Kang M.S."/>
            <person name="Jin F."/>
            <person name="Yu H."/>
            <person name="Im W.T."/>
        </authorList>
    </citation>
    <scope>NUCLEOTIDE SEQUENCE [LARGE SCALE GENOMIC DNA]</scope>
    <source>
        <strain evidence="2 3">Gsoil 636</strain>
    </source>
</reference>
<dbReference type="Pfam" id="PF01844">
    <property type="entry name" value="HNH"/>
    <property type="match status" value="1"/>
</dbReference>
<evidence type="ECO:0000259" key="1">
    <source>
        <dbReference type="Pfam" id="PF01844"/>
    </source>
</evidence>
<dbReference type="InterPro" id="IPR003615">
    <property type="entry name" value="HNH_nuc"/>
</dbReference>
<protein>
    <submittedName>
        <fullName evidence="2">HNH endonuclease</fullName>
    </submittedName>
</protein>
<dbReference type="EMBL" id="CP042433">
    <property type="protein sequence ID" value="QEC57541.1"/>
    <property type="molecule type" value="Genomic_DNA"/>
</dbReference>
<dbReference type="GO" id="GO:0008270">
    <property type="term" value="F:zinc ion binding"/>
    <property type="evidence" value="ECO:0007669"/>
    <property type="project" value="InterPro"/>
</dbReference>
<keyword evidence="3" id="KW-1185">Reference proteome</keyword>
<dbReference type="Gene3D" id="1.10.30.50">
    <property type="match status" value="1"/>
</dbReference>
<organism evidence="2 3">
    <name type="scientific">Flavisolibacter ginsenosidimutans</name>
    <dbReference type="NCBI Taxonomy" id="661481"/>
    <lineage>
        <taxon>Bacteria</taxon>
        <taxon>Pseudomonadati</taxon>
        <taxon>Bacteroidota</taxon>
        <taxon>Chitinophagia</taxon>
        <taxon>Chitinophagales</taxon>
        <taxon>Chitinophagaceae</taxon>
        <taxon>Flavisolibacter</taxon>
    </lineage>
</organism>
<dbReference type="GO" id="GO:0003676">
    <property type="term" value="F:nucleic acid binding"/>
    <property type="evidence" value="ECO:0007669"/>
    <property type="project" value="InterPro"/>
</dbReference>
<sequence>MSKAKALRQRVHQKFGGRCAYCGSVLEYKAMQVDHYLPQCREKFYARRCKKDVHAEENLMPACRRCNHYKRARTPKQFRELMTTLHERLEAIYILKVAVDFGMATVKPFDGKFYFEKLAEQTVRTPAADRSCPKPL</sequence>
<proteinExistence type="predicted"/>
<dbReference type="AlphaFoldDB" id="A0A5B8ULG0"/>
<keyword evidence="2" id="KW-0255">Endonuclease</keyword>
<gene>
    <name evidence="2" type="ORF">FSB75_17075</name>
</gene>
<accession>A0A5B8ULG0</accession>
<dbReference type="InterPro" id="IPR002711">
    <property type="entry name" value="HNH"/>
</dbReference>
<keyword evidence="2" id="KW-0378">Hydrolase</keyword>
<dbReference type="RefSeq" id="WP_146789975.1">
    <property type="nucleotide sequence ID" value="NZ_BAABIO010000003.1"/>
</dbReference>
<dbReference type="GO" id="GO:0004519">
    <property type="term" value="F:endonuclease activity"/>
    <property type="evidence" value="ECO:0007669"/>
    <property type="project" value="UniProtKB-KW"/>
</dbReference>
<keyword evidence="2" id="KW-0540">Nuclease</keyword>
<dbReference type="Proteomes" id="UP000321204">
    <property type="component" value="Chromosome"/>
</dbReference>
<dbReference type="CDD" id="cd00085">
    <property type="entry name" value="HNHc"/>
    <property type="match status" value="1"/>
</dbReference>
<feature type="domain" description="HNH" evidence="1">
    <location>
        <begin position="19"/>
        <end position="70"/>
    </location>
</feature>